<dbReference type="PANTHER" id="PTHR45527:SF1">
    <property type="entry name" value="FATTY ACID SYNTHASE"/>
    <property type="match status" value="1"/>
</dbReference>
<feature type="transmembrane region" description="Helical" evidence="1">
    <location>
        <begin position="1782"/>
        <end position="1802"/>
    </location>
</feature>
<gene>
    <name evidence="3" type="ORF">SCF082_LOCUS302</name>
</gene>
<feature type="domain" description="AMP-dependent synthetase/ligase" evidence="2">
    <location>
        <begin position="79"/>
        <end position="429"/>
    </location>
</feature>
<feature type="transmembrane region" description="Helical" evidence="1">
    <location>
        <begin position="762"/>
        <end position="789"/>
    </location>
</feature>
<evidence type="ECO:0000259" key="2">
    <source>
        <dbReference type="Pfam" id="PF00501"/>
    </source>
</evidence>
<feature type="transmembrane region" description="Helical" evidence="1">
    <location>
        <begin position="1921"/>
        <end position="1945"/>
    </location>
</feature>
<dbReference type="InterPro" id="IPR045851">
    <property type="entry name" value="AMP-bd_C_sf"/>
</dbReference>
<feature type="transmembrane region" description="Helical" evidence="1">
    <location>
        <begin position="815"/>
        <end position="835"/>
    </location>
</feature>
<feature type="transmembrane region" description="Helical" evidence="1">
    <location>
        <begin position="992"/>
        <end position="1016"/>
    </location>
</feature>
<feature type="transmembrane region" description="Helical" evidence="1">
    <location>
        <begin position="1729"/>
        <end position="1756"/>
    </location>
</feature>
<evidence type="ECO:0000256" key="1">
    <source>
        <dbReference type="SAM" id="Phobius"/>
    </source>
</evidence>
<dbReference type="InterPro" id="IPR042099">
    <property type="entry name" value="ANL_N_sf"/>
</dbReference>
<comment type="caution">
    <text evidence="3">The sequence shown here is derived from an EMBL/GenBank/DDBJ whole genome shotgun (WGS) entry which is preliminary data.</text>
</comment>
<keyword evidence="1" id="KW-1133">Transmembrane helix</keyword>
<dbReference type="EMBL" id="CAXAMM010000081">
    <property type="protein sequence ID" value="CAK8985842.1"/>
    <property type="molecule type" value="Genomic_DNA"/>
</dbReference>
<feature type="domain" description="AMP-dependent synthetase/ligase" evidence="2">
    <location>
        <begin position="1051"/>
        <end position="1401"/>
    </location>
</feature>
<dbReference type="Pfam" id="PF00501">
    <property type="entry name" value="AMP-binding"/>
    <property type="match status" value="2"/>
</dbReference>
<feature type="transmembrane region" description="Helical" evidence="1">
    <location>
        <begin position="953"/>
        <end position="972"/>
    </location>
</feature>
<dbReference type="PROSITE" id="PS51257">
    <property type="entry name" value="PROKAR_LIPOPROTEIN"/>
    <property type="match status" value="1"/>
</dbReference>
<dbReference type="InterPro" id="IPR000873">
    <property type="entry name" value="AMP-dep_synth/lig_dom"/>
</dbReference>
<sequence length="1970" mass="219284">MRMVTVLLGGKVGPLFWTLLLSFAACLLCGFFSLAASFLRARLTERSGTAKTWKKEDLAPPRRSSETYPKVSVIEQFLQQVAREPKGIALKSPELSVSYEQLLSCALQCARLVSPYLDLERSGCPLVALYLHNGPRLVAGVLGSWLAKGAWTPLDRKSPKGRLQELVKLTKPAVVLCDDERPFQELEVPLVQAEQLTLDASDPYVDGESAAGVQLESVAQVIYTSGSTGEPKGVIYSHGRLAFSTHFFAEQCHVTGGTRVLQKTPNIWSVFRHELYPSLCRGGQVIHPEPLKASDPVHLAETIRSNSVSLLVATPTVLELILDSTTGTALSSLSRVVCMGEPLSWRLVRRVRQQLSVEVMNFYGSTETENSTYTIALGRRDLPSAGVVPAGQPQPHVSIHLLNPASMELSDPGAEGEVCFAGVLSSGYWQRPDLTARHFVQHPQLGLLYRTGDLGRWQNQEGPCKARRQELEVLGRLDRQVKIRGCRVELQELEVLLGSLVGTCAAVAVQGEMDHLQIVAFVGADCGFDLETLSEEASKILSPQLMPSLFVLLPDLPRLNNGKVNLVKLKVLASDALANQPAETYAVQDSLGVLQNLSKSQIEEDRWIQNQQAFWTLLVMMQHFGHVFMLGIYSRGDFGDTFWRLLCSLCHARDMVAFLLLLGFTDARHAPTFNHRDAAVLVVALFKSYLNWGYIGAEWFLYVYFWCRLLLVLLSKLKPGSWQVGLLALGACMCPDDFLWLQLPLEWRGRIENSTGGIDGKGFRWCVLFMPACYLAAFHFTCSGAFSWCKGRGISWMNRCVDGLGHYVEPERARWALEISFSFACWILFCSMTILTGQLPLPKAVGYQFGYQSVYVEFGGPKYGKSHGVSWHYMTHPSLFSYILLWIGEAGLFVLPGITVALAMVYLPWHFKTMGSACFGIYVSHVSVAFSEPFVWAQGRFAKSITNPSWDPCLNFLILAFWTIFLCLVYAHTLGVLAHRLLVWTLLQVESLFLTLLLSFAACVLCGFFSLAASFFRINSERLAKTWKMQPKPRRSSETYPKVSVIEQFLQQVVREPKGIALRSPELSVSYEQLLSCALQCARLVSPYLDLERSGCPLVALYLHNGPRLVAGVLGSWLAKGAWTPLDRKSPKGRVQELVKVTKPAVVLCDDETPFQDLEVPMVQAEQLSFNGSIDLSMDYRDHELQLENMAQVIYTSGSTGEPKGVIYSHGRLAFSTHFFAEQCHVTQGTRVLQKTPNIWSVFRHELYPSLCRGGQVIHPEPLKASDPVHLAETIRSNSVSLLVATPTVLELILDSTTSTALSSLSRVVCMGEPLSWRLVRRVRQQLSVEVMNFYGSTETENTTYTIASSHTSMPSTGVVPAGQPQPHVSVHLLKPDSMDLSAPGAEGEVCFAGVLSSGYWQRPDLTARHFVQHPQLGLLYRTGDLGRWQNQELEVLGRLDRQVKIRGCRVELQELEVILGSMVGTCAAVAVRGEMEHLQIVAFVGADCGFDLETLSEEASKILSPQLMPSLFVLLPDLPRLNNGKVDLVKLKVLASDALANQPAETYAVQDSLGVLQNLSKSQIEEDRWIQNQQAFWTLLVMMQHFGIVCMGGIYSKDDFGIAVWHVLGSLCHARDMVAFVLLLGFTDARYAAGFNHRDAAVLVVAVVKTLINLVPGPLHVGAEWFLYVYFWCRILLVLLSKLKPGSWQVVLLALAACMCPDDFLWLQLPLEWRGRIENSAGGIDGKGLRWCALFMPACYLAAFHFTCSGAFSLCKGRGILWMNRCVDGLGHYVEPERARWALEISFSFACWILFCSMTILTGQLPLPKPVGYQFGYQAVYVEDGGLERGKSHGVSWHYMTHPSLFSYILLWIGEAGLFVLPGITVALAMVYLPWHFQTMGSACFGIYVTHVSVAFSDPIMRAQSEIIKNITNPSWDQRLNFLILLLWTILLCLVYAHTIGVLAHRLLVWTLQHLAKLLSSDRSNRLDY</sequence>
<proteinExistence type="predicted"/>
<evidence type="ECO:0000313" key="4">
    <source>
        <dbReference type="Proteomes" id="UP001642464"/>
    </source>
</evidence>
<dbReference type="SUPFAM" id="SSF56801">
    <property type="entry name" value="Acetyl-CoA synthetase-like"/>
    <property type="match status" value="2"/>
</dbReference>
<dbReference type="Proteomes" id="UP001642464">
    <property type="component" value="Unassembled WGS sequence"/>
</dbReference>
<evidence type="ECO:0000313" key="3">
    <source>
        <dbReference type="EMBL" id="CAK8985842.1"/>
    </source>
</evidence>
<feature type="transmembrane region" description="Helical" evidence="1">
    <location>
        <begin position="1846"/>
        <end position="1874"/>
    </location>
</feature>
<organism evidence="3 4">
    <name type="scientific">Durusdinium trenchii</name>
    <dbReference type="NCBI Taxonomy" id="1381693"/>
    <lineage>
        <taxon>Eukaryota</taxon>
        <taxon>Sar</taxon>
        <taxon>Alveolata</taxon>
        <taxon>Dinophyceae</taxon>
        <taxon>Suessiales</taxon>
        <taxon>Symbiodiniaceae</taxon>
        <taxon>Durusdinium</taxon>
    </lineage>
</organism>
<keyword evidence="1" id="KW-0812">Transmembrane</keyword>
<keyword evidence="4" id="KW-1185">Reference proteome</keyword>
<dbReference type="Gene3D" id="3.40.50.12780">
    <property type="entry name" value="N-terminal domain of ligase-like"/>
    <property type="match status" value="2"/>
</dbReference>
<protein>
    <submittedName>
        <fullName evidence="3">Tyrocidine synthase 3 (Tyrocidine synthase III)</fullName>
    </submittedName>
</protein>
<name>A0ABP0H6J8_9DINO</name>
<dbReference type="PANTHER" id="PTHR45527">
    <property type="entry name" value="NONRIBOSOMAL PEPTIDE SYNTHETASE"/>
    <property type="match status" value="1"/>
</dbReference>
<feature type="transmembrane region" description="Helical" evidence="1">
    <location>
        <begin position="879"/>
        <end position="907"/>
    </location>
</feature>
<reference evidence="3 4" key="1">
    <citation type="submission" date="2024-02" db="EMBL/GenBank/DDBJ databases">
        <authorList>
            <person name="Chen Y."/>
            <person name="Shah S."/>
            <person name="Dougan E. K."/>
            <person name="Thang M."/>
            <person name="Chan C."/>
        </authorList>
    </citation>
    <scope>NUCLEOTIDE SEQUENCE [LARGE SCALE GENOMIC DNA]</scope>
</reference>
<dbReference type="PROSITE" id="PS00455">
    <property type="entry name" value="AMP_BINDING"/>
    <property type="match status" value="2"/>
</dbReference>
<dbReference type="Gene3D" id="3.30.300.30">
    <property type="match status" value="2"/>
</dbReference>
<dbReference type="InterPro" id="IPR020845">
    <property type="entry name" value="AMP-binding_CS"/>
</dbReference>
<accession>A0ABP0H6J8</accession>
<keyword evidence="1" id="KW-0472">Membrane</keyword>